<dbReference type="InterPro" id="IPR016181">
    <property type="entry name" value="Acyl_CoA_acyltransferase"/>
</dbReference>
<proteinExistence type="predicted"/>
<evidence type="ECO:0000259" key="1">
    <source>
        <dbReference type="PROSITE" id="PS51186"/>
    </source>
</evidence>
<accession>A0A9D9DX37</accession>
<comment type="caution">
    <text evidence="2">The sequence shown here is derived from an EMBL/GenBank/DDBJ whole genome shotgun (WGS) entry which is preliminary data.</text>
</comment>
<dbReference type="EMBL" id="JADIMX010000009">
    <property type="protein sequence ID" value="MBO8433765.1"/>
    <property type="molecule type" value="Genomic_DNA"/>
</dbReference>
<dbReference type="InterPro" id="IPR000182">
    <property type="entry name" value="GNAT_dom"/>
</dbReference>
<protein>
    <submittedName>
        <fullName evidence="2">GNAT family N-acetyltransferase</fullName>
    </submittedName>
</protein>
<evidence type="ECO:0000313" key="3">
    <source>
        <dbReference type="Proteomes" id="UP000823611"/>
    </source>
</evidence>
<dbReference type="AlphaFoldDB" id="A0A9D9DX37"/>
<dbReference type="Gene3D" id="3.40.630.30">
    <property type="match status" value="1"/>
</dbReference>
<dbReference type="SUPFAM" id="SSF55729">
    <property type="entry name" value="Acyl-CoA N-acyltransferases (Nat)"/>
    <property type="match status" value="1"/>
</dbReference>
<evidence type="ECO:0000313" key="2">
    <source>
        <dbReference type="EMBL" id="MBO8433765.1"/>
    </source>
</evidence>
<organism evidence="2 3">
    <name type="scientific">Candidatus Fimicola merdigallinarum</name>
    <dbReference type="NCBI Taxonomy" id="2840819"/>
    <lineage>
        <taxon>Bacteria</taxon>
        <taxon>Bacillati</taxon>
        <taxon>Bacillota</taxon>
        <taxon>Clostridia</taxon>
        <taxon>Lachnospirales</taxon>
        <taxon>Lachnospiraceae</taxon>
        <taxon>Lachnospiraceae incertae sedis</taxon>
        <taxon>Candidatus Fimicola</taxon>
    </lineage>
</organism>
<dbReference type="Pfam" id="PF13527">
    <property type="entry name" value="Acetyltransf_9"/>
    <property type="match status" value="1"/>
</dbReference>
<feature type="domain" description="N-acetyltransferase" evidence="1">
    <location>
        <begin position="1"/>
        <end position="143"/>
    </location>
</feature>
<reference evidence="2" key="1">
    <citation type="submission" date="2020-10" db="EMBL/GenBank/DDBJ databases">
        <authorList>
            <person name="Gilroy R."/>
        </authorList>
    </citation>
    <scope>NUCLEOTIDE SEQUENCE</scope>
    <source>
        <strain evidence="2">F6-4510</strain>
    </source>
</reference>
<dbReference type="PROSITE" id="PS51186">
    <property type="entry name" value="GNAT"/>
    <property type="match status" value="1"/>
</dbReference>
<gene>
    <name evidence="2" type="ORF">IAC55_00400</name>
</gene>
<name>A0A9D9DX37_9FIRM</name>
<reference evidence="2" key="2">
    <citation type="journal article" date="2021" name="PeerJ">
        <title>Extensive microbial diversity within the chicken gut microbiome revealed by metagenomics and culture.</title>
        <authorList>
            <person name="Gilroy R."/>
            <person name="Ravi A."/>
            <person name="Getino M."/>
            <person name="Pursley I."/>
            <person name="Horton D.L."/>
            <person name="Alikhan N.F."/>
            <person name="Baker D."/>
            <person name="Gharbi K."/>
            <person name="Hall N."/>
            <person name="Watson M."/>
            <person name="Adriaenssens E.M."/>
            <person name="Foster-Nyarko E."/>
            <person name="Jarju S."/>
            <person name="Secka A."/>
            <person name="Antonio M."/>
            <person name="Oren A."/>
            <person name="Chaudhuri R.R."/>
            <person name="La Ragione R."/>
            <person name="Hildebrand F."/>
            <person name="Pallen M.J."/>
        </authorList>
    </citation>
    <scope>NUCLEOTIDE SEQUENCE</scope>
    <source>
        <strain evidence="2">F6-4510</strain>
    </source>
</reference>
<dbReference type="CDD" id="cd04301">
    <property type="entry name" value="NAT_SF"/>
    <property type="match status" value="1"/>
</dbReference>
<dbReference type="GO" id="GO:0016747">
    <property type="term" value="F:acyltransferase activity, transferring groups other than amino-acyl groups"/>
    <property type="evidence" value="ECO:0007669"/>
    <property type="project" value="InterPro"/>
</dbReference>
<dbReference type="Proteomes" id="UP000823611">
    <property type="component" value="Unassembled WGS sequence"/>
</dbReference>
<sequence>MITKGKSSYIPYLKKIWKECFKDNDSYIDFFFNNRYSDDSVVVKIVDGIPVAMLFVFYANLILNGVCKKVGYVYAVSTLEKYRGRGISTELMEYANKNFDLDGTFLVPASESLFKFYEDRGYNKAFYLKEVSFDVFDSDKNIHISYGVEPSEYKLLRDNMFSCDGYVSWGEESLEYALKENEFVGGKNYSIFYNGNKYAVMGYIDKDRFFARESVIADGDLKDVLNLIAKKEGCKSVYTRIDVKRNVEGNDIPFGSIKGIDGVFNGYFNIALD</sequence>